<dbReference type="Proteomes" id="UP000075391">
    <property type="component" value="Unassembled WGS sequence"/>
</dbReference>
<dbReference type="GO" id="GO:0016491">
    <property type="term" value="F:oxidoreductase activity"/>
    <property type="evidence" value="ECO:0007669"/>
    <property type="project" value="UniProtKB-KW"/>
</dbReference>
<dbReference type="InterPro" id="IPR002347">
    <property type="entry name" value="SDR_fam"/>
</dbReference>
<name>A0A150WLL9_BDEBC</name>
<accession>A0A150WLL9</accession>
<evidence type="ECO:0000256" key="2">
    <source>
        <dbReference type="ARBA" id="ARBA00023002"/>
    </source>
</evidence>
<sequence>MKFKGKTAVIIGGTSGIGLRVAENIIKGGGKVIVGGRTQEKMDKALSILGKSASGFLIDNTNKESIAAFFKNVDSFDYLFSPGASYGRGMMTEISDEVAESPFKSKFWGQYWAVKHSIGKISSEGAIVLMSGAASVRPVSGGAAYSACNGAIESLGKALATELAPVRVNVVSPGTIDSDLWQQQPAEVREAAFKSFCEANLLEKVGTVDEVASTVLFLLENTYMTGSTLYPDGGYALR</sequence>
<evidence type="ECO:0000256" key="1">
    <source>
        <dbReference type="ARBA" id="ARBA00006484"/>
    </source>
</evidence>
<keyword evidence="2" id="KW-0560">Oxidoreductase</keyword>
<evidence type="ECO:0000313" key="3">
    <source>
        <dbReference type="EMBL" id="KYG64593.1"/>
    </source>
</evidence>
<proteinExistence type="inferred from homology"/>
<dbReference type="Gene3D" id="3.40.50.720">
    <property type="entry name" value="NAD(P)-binding Rossmann-like Domain"/>
    <property type="match status" value="1"/>
</dbReference>
<dbReference type="Pfam" id="PF13561">
    <property type="entry name" value="adh_short_C2"/>
    <property type="match status" value="1"/>
</dbReference>
<dbReference type="PANTHER" id="PTHR43477">
    <property type="entry name" value="DIHYDROANTICAPSIN 7-DEHYDROGENASE"/>
    <property type="match status" value="1"/>
</dbReference>
<dbReference type="RefSeq" id="WP_063243563.1">
    <property type="nucleotide sequence ID" value="NZ_LUKF01000012.1"/>
</dbReference>
<gene>
    <name evidence="3" type="ORF">AZI85_04060</name>
</gene>
<reference evidence="3 4" key="1">
    <citation type="submission" date="2016-03" db="EMBL/GenBank/DDBJ databases">
        <authorList>
            <person name="Ploux O."/>
        </authorList>
    </citation>
    <scope>NUCLEOTIDE SEQUENCE [LARGE SCALE GENOMIC DNA]</scope>
    <source>
        <strain evidence="3 4">BER2</strain>
    </source>
</reference>
<dbReference type="OrthoDB" id="9797020at2"/>
<dbReference type="PANTHER" id="PTHR43477:SF1">
    <property type="entry name" value="DIHYDROANTICAPSIN 7-DEHYDROGENASE"/>
    <property type="match status" value="1"/>
</dbReference>
<dbReference type="SUPFAM" id="SSF51735">
    <property type="entry name" value="NAD(P)-binding Rossmann-fold domains"/>
    <property type="match status" value="1"/>
</dbReference>
<dbReference type="PRINTS" id="PR00081">
    <property type="entry name" value="GDHRDH"/>
</dbReference>
<dbReference type="InterPro" id="IPR051122">
    <property type="entry name" value="SDR_DHRS6-like"/>
</dbReference>
<protein>
    <submittedName>
        <fullName evidence="3">Short-chain dehydrogenase</fullName>
    </submittedName>
</protein>
<evidence type="ECO:0000313" key="4">
    <source>
        <dbReference type="Proteomes" id="UP000075391"/>
    </source>
</evidence>
<dbReference type="InterPro" id="IPR036291">
    <property type="entry name" value="NAD(P)-bd_dom_sf"/>
</dbReference>
<dbReference type="EMBL" id="LUKF01000012">
    <property type="protein sequence ID" value="KYG64593.1"/>
    <property type="molecule type" value="Genomic_DNA"/>
</dbReference>
<comment type="caution">
    <text evidence="3">The sequence shown here is derived from an EMBL/GenBank/DDBJ whole genome shotgun (WGS) entry which is preliminary data.</text>
</comment>
<dbReference type="AlphaFoldDB" id="A0A150WLL9"/>
<organism evidence="3 4">
    <name type="scientific">Bdellovibrio bacteriovorus</name>
    <dbReference type="NCBI Taxonomy" id="959"/>
    <lineage>
        <taxon>Bacteria</taxon>
        <taxon>Pseudomonadati</taxon>
        <taxon>Bdellovibrionota</taxon>
        <taxon>Bdellovibrionia</taxon>
        <taxon>Bdellovibrionales</taxon>
        <taxon>Pseudobdellovibrionaceae</taxon>
        <taxon>Bdellovibrio</taxon>
    </lineage>
</organism>
<comment type="similarity">
    <text evidence="1">Belongs to the short-chain dehydrogenases/reductases (SDR) family.</text>
</comment>